<comment type="catalytic activity">
    <reaction evidence="7 8">
        <text>guanosine(966) in 16S rRNA + S-adenosyl-L-methionine = N(2)-methylguanosine(966) in 16S rRNA + S-adenosyl-L-homocysteine + H(+)</text>
        <dbReference type="Rhea" id="RHEA:23548"/>
        <dbReference type="Rhea" id="RHEA-COMP:10211"/>
        <dbReference type="Rhea" id="RHEA-COMP:10212"/>
        <dbReference type="ChEBI" id="CHEBI:15378"/>
        <dbReference type="ChEBI" id="CHEBI:57856"/>
        <dbReference type="ChEBI" id="CHEBI:59789"/>
        <dbReference type="ChEBI" id="CHEBI:74269"/>
        <dbReference type="ChEBI" id="CHEBI:74481"/>
        <dbReference type="EC" id="2.1.1.171"/>
    </reaction>
</comment>
<comment type="caution">
    <text evidence="9">The sequence shown here is derived from an EMBL/GenBank/DDBJ whole genome shotgun (WGS) entry which is preliminary data.</text>
</comment>
<evidence type="ECO:0000256" key="1">
    <source>
        <dbReference type="ARBA" id="ARBA00002649"/>
    </source>
</evidence>
<reference evidence="9 10" key="1">
    <citation type="journal article" date="2023" name="bioRxiv">
        <title>An intranuclear bacterial parasite of deep-sea mussels expresses apoptosis inhibitors acquired from its host.</title>
        <authorList>
            <person name="Gonzalez Porras M.A."/>
            <person name="Assie A."/>
            <person name="Tietjen M."/>
            <person name="Violette M."/>
            <person name="Kleiner M."/>
            <person name="Gruber-Vodicka H."/>
            <person name="Dubilier N."/>
            <person name="Leisch N."/>
        </authorList>
    </citation>
    <scope>NUCLEOTIDE SEQUENCE [LARGE SCALE GENOMIC DNA]</scope>
    <source>
        <strain evidence="9">IAP13</strain>
    </source>
</reference>
<evidence type="ECO:0000256" key="4">
    <source>
        <dbReference type="ARBA" id="ARBA00013682"/>
    </source>
</evidence>
<dbReference type="GO" id="GO:0003676">
    <property type="term" value="F:nucleic acid binding"/>
    <property type="evidence" value="ECO:0007669"/>
    <property type="project" value="InterPro"/>
</dbReference>
<dbReference type="SUPFAM" id="SSF53335">
    <property type="entry name" value="S-adenosyl-L-methionine-dependent methyltransferases"/>
    <property type="match status" value="1"/>
</dbReference>
<sequence length="206" mass="22908">MHFGSLLTPCKHNGRHGGNGYLRIIAGKWRGRKLPIVEQDGLRPTPNRIRETLFNWLALYIEDARILDCFSGSGALALESLSRGASEAIILEKASHVADNIKNNLTLLSCAQGKVINTDSMTWLAKPADQSFDIIFLDPPFRKGLLKKICDLLANNGYASSGTIVYVEVEAETMKSDDVLMLMPTAWSMFREKIAGQIHYSLWRVG</sequence>
<evidence type="ECO:0000256" key="2">
    <source>
        <dbReference type="ARBA" id="ARBA00005269"/>
    </source>
</evidence>
<evidence type="ECO:0000313" key="10">
    <source>
        <dbReference type="Proteomes" id="UP001178148"/>
    </source>
</evidence>
<dbReference type="PANTHER" id="PTHR43542:SF1">
    <property type="entry name" value="METHYLTRANSFERASE"/>
    <property type="match status" value="1"/>
</dbReference>
<dbReference type="GO" id="GO:0052913">
    <property type="term" value="F:16S rRNA (guanine(966)-N(2))-methyltransferase activity"/>
    <property type="evidence" value="ECO:0007669"/>
    <property type="project" value="UniProtKB-EC"/>
</dbReference>
<dbReference type="AlphaFoldDB" id="A0AA90NMM0"/>
<dbReference type="InterPro" id="IPR029063">
    <property type="entry name" value="SAM-dependent_MTases_sf"/>
</dbReference>
<keyword evidence="5 8" id="KW-0489">Methyltransferase</keyword>
<keyword evidence="8" id="KW-0698">rRNA processing</keyword>
<dbReference type="EC" id="2.1.1.171" evidence="3 8"/>
<dbReference type="CDD" id="cd02440">
    <property type="entry name" value="AdoMet_MTases"/>
    <property type="match status" value="1"/>
</dbReference>
<proteinExistence type="inferred from homology"/>
<dbReference type="InterPro" id="IPR002052">
    <property type="entry name" value="DNA_methylase_N6_adenine_CS"/>
</dbReference>
<evidence type="ECO:0000313" key="9">
    <source>
        <dbReference type="EMBL" id="MDP0589540.1"/>
    </source>
</evidence>
<protein>
    <recommendedName>
        <fullName evidence="4 8">Ribosomal RNA small subunit methyltransferase D</fullName>
        <ecNumber evidence="3 8">2.1.1.171</ecNumber>
    </recommendedName>
</protein>
<keyword evidence="10" id="KW-1185">Reference proteome</keyword>
<evidence type="ECO:0000256" key="5">
    <source>
        <dbReference type="ARBA" id="ARBA00022603"/>
    </source>
</evidence>
<comment type="similarity">
    <text evidence="2 8">Belongs to the methyltransferase superfamily. RsmD family.</text>
</comment>
<dbReference type="InterPro" id="IPR004398">
    <property type="entry name" value="RNA_MeTrfase_RsmD"/>
</dbReference>
<evidence type="ECO:0000256" key="8">
    <source>
        <dbReference type="PIRNR" id="PIRNR004553"/>
    </source>
</evidence>
<evidence type="ECO:0000256" key="7">
    <source>
        <dbReference type="ARBA" id="ARBA00048326"/>
    </source>
</evidence>
<accession>A0AA90NMM0</accession>
<dbReference type="NCBIfam" id="TIGR00095">
    <property type="entry name" value="16S rRNA (guanine(966)-N(2))-methyltransferase RsmD"/>
    <property type="match status" value="1"/>
</dbReference>
<dbReference type="PANTHER" id="PTHR43542">
    <property type="entry name" value="METHYLTRANSFERASE"/>
    <property type="match status" value="1"/>
</dbReference>
<name>A0AA90NMM0_9GAMM</name>
<dbReference type="Gene3D" id="3.40.50.150">
    <property type="entry name" value="Vaccinia Virus protein VP39"/>
    <property type="match status" value="1"/>
</dbReference>
<dbReference type="PIRSF" id="PIRSF004553">
    <property type="entry name" value="CHP00095"/>
    <property type="match status" value="1"/>
</dbReference>
<evidence type="ECO:0000256" key="3">
    <source>
        <dbReference type="ARBA" id="ARBA00012141"/>
    </source>
</evidence>
<evidence type="ECO:0000256" key="6">
    <source>
        <dbReference type="ARBA" id="ARBA00022679"/>
    </source>
</evidence>
<keyword evidence="6 8" id="KW-0808">Transferase</keyword>
<comment type="function">
    <text evidence="1 8">Specifically methylates the guanine in position 966 of 16S rRNA in the assembled 30S particle.</text>
</comment>
<dbReference type="EMBL" id="JASXSV010000016">
    <property type="protein sequence ID" value="MDP0589540.1"/>
    <property type="molecule type" value="Genomic_DNA"/>
</dbReference>
<dbReference type="Proteomes" id="UP001178148">
    <property type="component" value="Unassembled WGS sequence"/>
</dbReference>
<organism evidence="9 10">
    <name type="scientific">Candidatus Endonucleibacter bathymodioli</name>
    <dbReference type="NCBI Taxonomy" id="539814"/>
    <lineage>
        <taxon>Bacteria</taxon>
        <taxon>Pseudomonadati</taxon>
        <taxon>Pseudomonadota</taxon>
        <taxon>Gammaproteobacteria</taxon>
        <taxon>Oceanospirillales</taxon>
        <taxon>Endozoicomonadaceae</taxon>
        <taxon>Candidatus Endonucleibacter</taxon>
    </lineage>
</organism>
<dbReference type="Pfam" id="PF03602">
    <property type="entry name" value="Cons_hypoth95"/>
    <property type="match status" value="1"/>
</dbReference>
<dbReference type="PROSITE" id="PS00092">
    <property type="entry name" value="N6_MTASE"/>
    <property type="match status" value="1"/>
</dbReference>
<keyword evidence="8" id="KW-0949">S-adenosyl-L-methionine</keyword>
<gene>
    <name evidence="9" type="primary">rsmD</name>
    <name evidence="9" type="ORF">QS748_10265</name>
</gene>